<organism evidence="1 2">
    <name type="scientific">Saccharolobus shibatae (strain ATCC 51178 / DSM 5389 / JCM 8931 / NBRC 15437 / B12)</name>
    <name type="common">Sulfolobus shibatae</name>
    <dbReference type="NCBI Taxonomy" id="523848"/>
    <lineage>
        <taxon>Archaea</taxon>
        <taxon>Thermoproteota</taxon>
        <taxon>Thermoprotei</taxon>
        <taxon>Sulfolobales</taxon>
        <taxon>Sulfolobaceae</taxon>
        <taxon>Saccharolobus</taxon>
    </lineage>
</organism>
<evidence type="ECO:0000313" key="2">
    <source>
        <dbReference type="Proteomes" id="UP000694018"/>
    </source>
</evidence>
<dbReference type="EMBL" id="CP077717">
    <property type="protein sequence ID" value="QXJ28101.1"/>
    <property type="molecule type" value="Genomic_DNA"/>
</dbReference>
<proteinExistence type="predicted"/>
<protein>
    <submittedName>
        <fullName evidence="1">Uncharacterized protein</fullName>
    </submittedName>
</protein>
<reference evidence="1" key="1">
    <citation type="journal article" date="2021" name="Environ. Microbiol.">
        <title>New insights into the diversity and evolution of the archaeal mobilome from three complete genomes of Saccharolobus shibatae.</title>
        <authorList>
            <person name="Medvedeva S."/>
            <person name="Brandt D."/>
            <person name="Cvirkaite-Krupovic V."/>
            <person name="Liu Y."/>
            <person name="Severinov K."/>
            <person name="Ishino S."/>
            <person name="Ishino Y."/>
            <person name="Prangishvili D."/>
            <person name="Kalinowski J."/>
            <person name="Krupovic M."/>
        </authorList>
    </citation>
    <scope>NUCLEOTIDE SEQUENCE</scope>
    <source>
        <strain evidence="1">B12</strain>
    </source>
</reference>
<evidence type="ECO:0000313" key="1">
    <source>
        <dbReference type="EMBL" id="QXJ28101.1"/>
    </source>
</evidence>
<accession>A0A8F5BMN7</accession>
<dbReference type="RefSeq" id="WP_240781326.1">
    <property type="nucleotide sequence ID" value="NZ_CP077717.1"/>
</dbReference>
<dbReference type="GeneID" id="71775449"/>
<sequence>MAKFLIVIKSQDELNVNTAVNVANGLKMMGAEDVKNCIFRPSYNSTLQ</sequence>
<dbReference type="AlphaFoldDB" id="A0A8F5BMN7"/>
<dbReference type="Proteomes" id="UP000694018">
    <property type="component" value="Chromosome"/>
</dbReference>
<gene>
    <name evidence="1" type="ORF">J5U23_00969</name>
</gene>
<dbReference type="KEGG" id="sshi:J5U23_00969"/>
<name>A0A8F5BMN7_SACSH</name>